<evidence type="ECO:0000313" key="1">
    <source>
        <dbReference type="EMBL" id="VTS86097.1"/>
    </source>
</evidence>
<dbReference type="AlphaFoldDB" id="A0A9X9SJA4"/>
<protein>
    <submittedName>
        <fullName evidence="1">Uncharacterized protein</fullName>
    </submittedName>
</protein>
<dbReference type="Proteomes" id="UP000373301">
    <property type="component" value="Unassembled WGS sequence"/>
</dbReference>
<gene>
    <name evidence="1" type="ORF">NCTC7982_01999</name>
</gene>
<name>A0A9X9SJA4_STRDY</name>
<proteinExistence type="predicted"/>
<sequence length="436" mass="50998">MPITEFIKRKFSERIKSDIHSDIFVTIKNRAAKSDENWKVVSRELPKFKSIKAIPYQIDFKTIRILVNVTSTTYFEFINDQGVEQRNVDWCHTIEYELHFEEQGRVIPPRILMPKSTFCSKAAEIIVKLSTKKRLTGMLDIFQSTIEELADFFNVSKQSARVRLIELGFNEAKGVLEYVDGRYINNYAFDAEKVGRNQTLTISEQQMFELYVSDSEFRDLIDSKRYIYLDGHVVVNSPEVVWYFIKYPFISPAALEKLDEYAIIFDVKRREYEEVGFEEDFTLYLLHPSSYKFEISYKHGIEHALDERKLEAENEQRNREFALFRQLPNDFTEAMNKVKDYQEETFPKIAEAVNSSESTIKRLFKGTGGTLQLFVLVLVYLELPDFINQHLLSLSSYKIKNGDKEDMAYQYILNHFQGQSVAAAKLFLTKRGISTK</sequence>
<reference evidence="1 2" key="1">
    <citation type="submission" date="2019-05" db="EMBL/GenBank/DDBJ databases">
        <authorList>
            <consortium name="Pathogen Informatics"/>
        </authorList>
    </citation>
    <scope>NUCLEOTIDE SEQUENCE [LARGE SCALE GENOMIC DNA]</scope>
    <source>
        <strain evidence="1 2">NCTC7982</strain>
    </source>
</reference>
<dbReference type="EMBL" id="CABEIM010000003">
    <property type="protein sequence ID" value="VTS86097.1"/>
    <property type="molecule type" value="Genomic_DNA"/>
</dbReference>
<comment type="caution">
    <text evidence="1">The sequence shown here is derived from an EMBL/GenBank/DDBJ whole genome shotgun (WGS) entry which is preliminary data.</text>
</comment>
<organism evidence="1 2">
    <name type="scientific">Streptococcus dysgalactiae</name>
    <dbReference type="NCBI Taxonomy" id="1334"/>
    <lineage>
        <taxon>Bacteria</taxon>
        <taxon>Bacillati</taxon>
        <taxon>Bacillota</taxon>
        <taxon>Bacilli</taxon>
        <taxon>Lactobacillales</taxon>
        <taxon>Streptococcaceae</taxon>
        <taxon>Streptococcus</taxon>
    </lineage>
</organism>
<dbReference type="RefSeq" id="WP_143934986.1">
    <property type="nucleotide sequence ID" value="NZ_CABEIM010000003.1"/>
</dbReference>
<evidence type="ECO:0000313" key="2">
    <source>
        <dbReference type="Proteomes" id="UP000373301"/>
    </source>
</evidence>
<accession>A0A9X9SJA4</accession>